<keyword evidence="4" id="KW-1185">Reference proteome</keyword>
<sequence length="250" mass="28615">MPLKRVRTAISKLNSLFVSHEQRSDEGRPQEDTRYAPAKESNVAHRPVRQPSSFQTLQARYQASSYSLADTQFTQDEKIFGRDYGTTLILPRSRLIPRSKSLHYLKAGRIVSNDSQTTIVPHTLSLSPPHDATKRPDWRTYAWRFRRAGNFYTHTLDTDHLRDRLFFQPTLMSADTSLAAGVYQAHQEVRAMQLEIDVLQQAISSEEIHLEHLRERLDLARVRYSQLQAGSQAMDTALLEIDQSSAIVPV</sequence>
<feature type="compositionally biased region" description="Basic and acidic residues" evidence="2">
    <location>
        <begin position="20"/>
        <end position="34"/>
    </location>
</feature>
<dbReference type="Proteomes" id="UP000038010">
    <property type="component" value="Unassembled WGS sequence"/>
</dbReference>
<comment type="caution">
    <text evidence="3">The sequence shown here is derived from an EMBL/GenBank/DDBJ whole genome shotgun (WGS) entry which is preliminary data.</text>
</comment>
<evidence type="ECO:0000313" key="4">
    <source>
        <dbReference type="Proteomes" id="UP000038010"/>
    </source>
</evidence>
<dbReference type="EMBL" id="LFJN01000009">
    <property type="protein sequence ID" value="KPI41535.1"/>
    <property type="molecule type" value="Genomic_DNA"/>
</dbReference>
<keyword evidence="1" id="KW-0175">Coiled coil</keyword>
<proteinExistence type="predicted"/>
<evidence type="ECO:0000256" key="1">
    <source>
        <dbReference type="SAM" id="Coils"/>
    </source>
</evidence>
<dbReference type="GeneID" id="28741453"/>
<protein>
    <submittedName>
        <fullName evidence="3">Uncharacterized protein</fullName>
    </submittedName>
</protein>
<evidence type="ECO:0000313" key="3">
    <source>
        <dbReference type="EMBL" id="KPI41535.1"/>
    </source>
</evidence>
<evidence type="ECO:0000256" key="2">
    <source>
        <dbReference type="SAM" id="MobiDB-lite"/>
    </source>
</evidence>
<reference evidence="3 4" key="1">
    <citation type="submission" date="2015-06" db="EMBL/GenBank/DDBJ databases">
        <title>Draft genome of the ant-associated black yeast Phialophora attae CBS 131958.</title>
        <authorList>
            <person name="Moreno L.F."/>
            <person name="Stielow B.J."/>
            <person name="de Hoog S."/>
            <person name="Vicente V.A."/>
            <person name="Weiss V.A."/>
            <person name="de Vries M."/>
            <person name="Cruz L.M."/>
            <person name="Souza E.M."/>
        </authorList>
    </citation>
    <scope>NUCLEOTIDE SEQUENCE [LARGE SCALE GENOMIC DNA]</scope>
    <source>
        <strain evidence="3 4">CBS 131958</strain>
    </source>
</reference>
<gene>
    <name evidence="3" type="ORF">AB675_9069</name>
</gene>
<organism evidence="3 4">
    <name type="scientific">Cyphellophora attinorum</name>
    <dbReference type="NCBI Taxonomy" id="1664694"/>
    <lineage>
        <taxon>Eukaryota</taxon>
        <taxon>Fungi</taxon>
        <taxon>Dikarya</taxon>
        <taxon>Ascomycota</taxon>
        <taxon>Pezizomycotina</taxon>
        <taxon>Eurotiomycetes</taxon>
        <taxon>Chaetothyriomycetidae</taxon>
        <taxon>Chaetothyriales</taxon>
        <taxon>Cyphellophoraceae</taxon>
        <taxon>Cyphellophora</taxon>
    </lineage>
</organism>
<dbReference type="RefSeq" id="XP_018001498.1">
    <property type="nucleotide sequence ID" value="XM_018149573.1"/>
</dbReference>
<name>A0A0N1H6B3_9EURO</name>
<dbReference type="AlphaFoldDB" id="A0A0N1H6B3"/>
<accession>A0A0N1H6B3</accession>
<feature type="region of interest" description="Disordered" evidence="2">
    <location>
        <begin position="20"/>
        <end position="51"/>
    </location>
</feature>
<feature type="coiled-coil region" evidence="1">
    <location>
        <begin position="196"/>
        <end position="230"/>
    </location>
</feature>
<dbReference type="VEuPathDB" id="FungiDB:AB675_9069"/>